<keyword evidence="4" id="KW-1185">Reference proteome</keyword>
<accession>A0A8J2QKH8</accession>
<dbReference type="Proteomes" id="UP000789524">
    <property type="component" value="Unassembled WGS sequence"/>
</dbReference>
<dbReference type="OrthoDB" id="7260857at2759"/>
<feature type="transmembrane region" description="Helical" evidence="2">
    <location>
        <begin position="126"/>
        <end position="150"/>
    </location>
</feature>
<protein>
    <submittedName>
        <fullName evidence="3">(African queen) hypothetical protein</fullName>
    </submittedName>
</protein>
<sequence>MPTENYQIHNIYQYKRKTYKNNQNENSVEGYVNGRADQNDVTDSPRSDRVTIDEAGCSCDIDSDGEIANILHKKRPVIELAQLQLQRVLDETDKLFCDNIDCCRSIYDFLNLCKAAILKHNKCGCIFLSLVILAFLVGVIIGSATCGATLRHFNSPILTCIDNLFISGPSPLQHSFKGII</sequence>
<feature type="region of interest" description="Disordered" evidence="1">
    <location>
        <begin position="26"/>
        <end position="47"/>
    </location>
</feature>
<evidence type="ECO:0000256" key="1">
    <source>
        <dbReference type="SAM" id="MobiDB-lite"/>
    </source>
</evidence>
<comment type="caution">
    <text evidence="3">The sequence shown here is derived from an EMBL/GenBank/DDBJ whole genome shotgun (WGS) entry which is preliminary data.</text>
</comment>
<keyword evidence="2" id="KW-1133">Transmembrane helix</keyword>
<keyword evidence="2" id="KW-0812">Transmembrane</keyword>
<proteinExistence type="predicted"/>
<name>A0A8J2QKH8_9NEOP</name>
<reference evidence="3" key="1">
    <citation type="submission" date="2021-09" db="EMBL/GenBank/DDBJ databases">
        <authorList>
            <person name="Martin H S."/>
        </authorList>
    </citation>
    <scope>NUCLEOTIDE SEQUENCE</scope>
</reference>
<organism evidence="3 4">
    <name type="scientific">Danaus chrysippus</name>
    <name type="common">African queen</name>
    <dbReference type="NCBI Taxonomy" id="151541"/>
    <lineage>
        <taxon>Eukaryota</taxon>
        <taxon>Metazoa</taxon>
        <taxon>Ecdysozoa</taxon>
        <taxon>Arthropoda</taxon>
        <taxon>Hexapoda</taxon>
        <taxon>Insecta</taxon>
        <taxon>Pterygota</taxon>
        <taxon>Neoptera</taxon>
        <taxon>Endopterygota</taxon>
        <taxon>Lepidoptera</taxon>
        <taxon>Glossata</taxon>
        <taxon>Ditrysia</taxon>
        <taxon>Papilionoidea</taxon>
        <taxon>Nymphalidae</taxon>
        <taxon>Danainae</taxon>
        <taxon>Danaini</taxon>
        <taxon>Danaina</taxon>
        <taxon>Danaus</taxon>
        <taxon>Anosia</taxon>
    </lineage>
</organism>
<dbReference type="AlphaFoldDB" id="A0A8J2QKH8"/>
<gene>
    <name evidence="3" type="ORF">DCHRY22_LOCUS4723</name>
</gene>
<dbReference type="EMBL" id="CAKASE010000049">
    <property type="protein sequence ID" value="CAG9563613.1"/>
    <property type="molecule type" value="Genomic_DNA"/>
</dbReference>
<evidence type="ECO:0000313" key="4">
    <source>
        <dbReference type="Proteomes" id="UP000789524"/>
    </source>
</evidence>
<evidence type="ECO:0000313" key="3">
    <source>
        <dbReference type="EMBL" id="CAG9563613.1"/>
    </source>
</evidence>
<evidence type="ECO:0000256" key="2">
    <source>
        <dbReference type="SAM" id="Phobius"/>
    </source>
</evidence>
<keyword evidence="2" id="KW-0472">Membrane</keyword>